<reference evidence="3" key="1">
    <citation type="submission" date="2017-02" db="EMBL/GenBank/DDBJ databases">
        <authorList>
            <person name="Varghese N."/>
            <person name="Submissions S."/>
        </authorList>
    </citation>
    <scope>NUCLEOTIDE SEQUENCE [LARGE SCALE GENOMIC DNA]</scope>
    <source>
        <strain evidence="3">DSM 24412</strain>
    </source>
</reference>
<gene>
    <name evidence="2" type="ORF">SAMN03080601_01489</name>
</gene>
<dbReference type="STRING" id="889453.SAMN03080601_01489"/>
<sequence>MRTNDFRHWWIDFLLSGIVVLFILCVDYGSIIEKPKRDFLGVSVIYLLRIIGVLGGKTFVYGFLSIVASLLFVNGMQKVIRQWRDDEPNKEDKYSPSFLVKDYQTLCDVLLAKGYDDDFISLITDRGTKIWASKVADKLNRLKSSNPDAYKAIEKWAKLFKGYVQNSIDL</sequence>
<dbReference type="Proteomes" id="UP000191055">
    <property type="component" value="Unassembled WGS sequence"/>
</dbReference>
<organism evidence="2 3">
    <name type="scientific">Alkalitalea saponilacus</name>
    <dbReference type="NCBI Taxonomy" id="889453"/>
    <lineage>
        <taxon>Bacteria</taxon>
        <taxon>Pseudomonadati</taxon>
        <taxon>Bacteroidota</taxon>
        <taxon>Bacteroidia</taxon>
        <taxon>Marinilabiliales</taxon>
        <taxon>Marinilabiliaceae</taxon>
        <taxon>Alkalitalea</taxon>
    </lineage>
</organism>
<dbReference type="KEGG" id="asx:CDL62_13960"/>
<dbReference type="EMBL" id="FUYV01000007">
    <property type="protein sequence ID" value="SKB91520.1"/>
    <property type="molecule type" value="Genomic_DNA"/>
</dbReference>
<evidence type="ECO:0000313" key="3">
    <source>
        <dbReference type="Proteomes" id="UP000191055"/>
    </source>
</evidence>
<keyword evidence="3" id="KW-1185">Reference proteome</keyword>
<keyword evidence="1" id="KW-1133">Transmembrane helix</keyword>
<accession>A0A1T5F5Y7</accession>
<evidence type="ECO:0000256" key="1">
    <source>
        <dbReference type="SAM" id="Phobius"/>
    </source>
</evidence>
<dbReference type="OrthoDB" id="9936780at2"/>
<feature type="transmembrane region" description="Helical" evidence="1">
    <location>
        <begin position="9"/>
        <end position="32"/>
    </location>
</feature>
<keyword evidence="1" id="KW-0812">Transmembrane</keyword>
<keyword evidence="1" id="KW-0472">Membrane</keyword>
<evidence type="ECO:0000313" key="2">
    <source>
        <dbReference type="EMBL" id="SKB91520.1"/>
    </source>
</evidence>
<feature type="transmembrane region" description="Helical" evidence="1">
    <location>
        <begin position="44"/>
        <end position="73"/>
    </location>
</feature>
<proteinExistence type="predicted"/>
<protein>
    <submittedName>
        <fullName evidence="2">Uncharacterized protein</fullName>
    </submittedName>
</protein>
<dbReference type="RefSeq" id="WP_079557258.1">
    <property type="nucleotide sequence ID" value="NZ_CP021904.1"/>
</dbReference>
<dbReference type="AlphaFoldDB" id="A0A1T5F5Y7"/>
<name>A0A1T5F5Y7_9BACT</name>